<name>A0A6P7ZDN7_9AMPH</name>
<keyword evidence="8" id="KW-1185">Reference proteome</keyword>
<evidence type="ECO:0000256" key="6">
    <source>
        <dbReference type="ARBA" id="ARBA00022737"/>
    </source>
</evidence>
<accession>A0A6P7ZDN7</accession>
<dbReference type="InParanoid" id="A0A6P7ZDN7"/>
<keyword evidence="7" id="KW-0732">Signal</keyword>
<dbReference type="AlphaFoldDB" id="A0A6P7ZDN7"/>
<evidence type="ECO:0000256" key="3">
    <source>
        <dbReference type="ARBA" id="ARBA00014228"/>
    </source>
</evidence>
<sequence length="527" mass="59352">MKMFLWSYTDLFWHCPLSIMWSLVFLCAQKVVSDHASTCRALEFIPKELYPVLFKASFLGRKTLVLQDLVKRWPFPVLSLQKLLQSCKHCDCLPIKEKSSKLCVQAVILGVLAYLHQVMAGEDRKQQLRVLNMVGLQDDNLEQDPESMSLWSQTVTLSKACVDISQRHSEGANPSSKRRKGARSTLAATLAPGCQVYVEVHMDLFVNSTSSTILREALQVSSSSPLRLRCRDFRAEELSIRSTLGLLELLSPTSIRQVDLRFNNLGLPGLNVLLPFLTKFTSLLSLKLPYNNVDVRRLSVEMEASLQNFASQLGKLQSLKELNLGSSRLSGRLRQLLGGLQKPLESLELAFCYLLPSDLTFLSQSLHASSLKKLDLSGNNLCEPLLQPFQLLLKEAAGSLLHLDIMECKLMDSHLGALLPMLSCCTHLRYLGIFCNPISTRGLKTLLQNTLALPELRLIIYPYPVDCYSESLPWPTSSSSFLDSSFDQEKLSRVHAELQQLLAQAQRTDVTWSTDMYRHKTLDYLSL</sequence>
<dbReference type="OrthoDB" id="6479713at2759"/>
<dbReference type="GO" id="GO:0005737">
    <property type="term" value="C:cytoplasm"/>
    <property type="evidence" value="ECO:0007669"/>
    <property type="project" value="UniProtKB-SubCell"/>
</dbReference>
<proteinExistence type="inferred from homology"/>
<dbReference type="InterPro" id="IPR001611">
    <property type="entry name" value="Leu-rich_rpt"/>
</dbReference>
<comment type="subcellular location">
    <subcellularLocation>
        <location evidence="1">Cytoplasm</location>
    </subcellularLocation>
</comment>
<dbReference type="Gene3D" id="3.80.10.10">
    <property type="entry name" value="Ribonuclease Inhibitor"/>
    <property type="match status" value="1"/>
</dbReference>
<dbReference type="PANTHER" id="PTHR14224">
    <property type="entry name" value="SIMILAR TO PREFERENTIALLY EXPRESSED ANTIGEN IN MELANOMA-LIKE 3"/>
    <property type="match status" value="1"/>
</dbReference>
<comment type="similarity">
    <text evidence="2">Belongs to the PRAME family. LRRC14 subfamily.</text>
</comment>
<dbReference type="Pfam" id="PF13516">
    <property type="entry name" value="LRR_6"/>
    <property type="match status" value="2"/>
</dbReference>
<evidence type="ECO:0000256" key="1">
    <source>
        <dbReference type="ARBA" id="ARBA00004496"/>
    </source>
</evidence>
<dbReference type="CTD" id="9684"/>
<dbReference type="PANTHER" id="PTHR14224:SF9">
    <property type="entry name" value="LEUCINE-RICH REPEAT-CONTAINING PROTEIN 14"/>
    <property type="match status" value="1"/>
</dbReference>
<dbReference type="SUPFAM" id="SSF52047">
    <property type="entry name" value="RNI-like"/>
    <property type="match status" value="1"/>
</dbReference>
<reference evidence="9" key="1">
    <citation type="submission" date="2025-08" db="UniProtKB">
        <authorList>
            <consortium name="RefSeq"/>
        </authorList>
    </citation>
    <scope>IDENTIFICATION</scope>
</reference>
<dbReference type="FunCoup" id="A0A6P7ZDN7">
    <property type="interactions" value="1520"/>
</dbReference>
<organism evidence="8 9">
    <name type="scientific">Microcaecilia unicolor</name>
    <dbReference type="NCBI Taxonomy" id="1415580"/>
    <lineage>
        <taxon>Eukaryota</taxon>
        <taxon>Metazoa</taxon>
        <taxon>Chordata</taxon>
        <taxon>Craniata</taxon>
        <taxon>Vertebrata</taxon>
        <taxon>Euteleostomi</taxon>
        <taxon>Amphibia</taxon>
        <taxon>Gymnophiona</taxon>
        <taxon>Siphonopidae</taxon>
        <taxon>Microcaecilia</taxon>
    </lineage>
</organism>
<evidence type="ECO:0000313" key="8">
    <source>
        <dbReference type="Proteomes" id="UP000515156"/>
    </source>
</evidence>
<dbReference type="InterPro" id="IPR032675">
    <property type="entry name" value="LRR_dom_sf"/>
</dbReference>
<gene>
    <name evidence="9" type="primary">LRRC14</name>
</gene>
<dbReference type="GeneID" id="115481031"/>
<keyword evidence="4" id="KW-0963">Cytoplasm</keyword>
<keyword evidence="6" id="KW-0677">Repeat</keyword>
<evidence type="ECO:0000256" key="4">
    <source>
        <dbReference type="ARBA" id="ARBA00022490"/>
    </source>
</evidence>
<evidence type="ECO:0000256" key="5">
    <source>
        <dbReference type="ARBA" id="ARBA00022614"/>
    </source>
</evidence>
<keyword evidence="5" id="KW-0433">Leucine-rich repeat</keyword>
<feature type="chain" id="PRO_5027649929" description="Leucine-rich repeat-containing protein 14" evidence="7">
    <location>
        <begin position="29"/>
        <end position="527"/>
    </location>
</feature>
<dbReference type="RefSeq" id="XP_030075878.1">
    <property type="nucleotide sequence ID" value="XM_030220018.1"/>
</dbReference>
<protein>
    <recommendedName>
        <fullName evidence="3">Leucine-rich repeat-containing protein 14</fullName>
    </recommendedName>
</protein>
<evidence type="ECO:0000313" key="9">
    <source>
        <dbReference type="RefSeq" id="XP_030075878.1"/>
    </source>
</evidence>
<evidence type="ECO:0000256" key="7">
    <source>
        <dbReference type="SAM" id="SignalP"/>
    </source>
</evidence>
<feature type="signal peptide" evidence="7">
    <location>
        <begin position="1"/>
        <end position="28"/>
    </location>
</feature>
<dbReference type="Proteomes" id="UP000515156">
    <property type="component" value="Chromosome 1"/>
</dbReference>
<dbReference type="InterPro" id="IPR050694">
    <property type="entry name" value="LRRC14/PRAME"/>
</dbReference>
<evidence type="ECO:0000256" key="2">
    <source>
        <dbReference type="ARBA" id="ARBA00009552"/>
    </source>
</evidence>
<dbReference type="KEGG" id="muo:115481031"/>